<dbReference type="Proteomes" id="UP000886998">
    <property type="component" value="Unassembled WGS sequence"/>
</dbReference>
<dbReference type="AlphaFoldDB" id="A0A8X6KB54"/>
<dbReference type="EMBL" id="BMAV01024868">
    <property type="protein sequence ID" value="GFS36778.1"/>
    <property type="molecule type" value="Genomic_DNA"/>
</dbReference>
<comment type="caution">
    <text evidence="2">The sequence shown here is derived from an EMBL/GenBank/DDBJ whole genome shotgun (WGS) entry which is preliminary data.</text>
</comment>
<keyword evidence="4" id="KW-1185">Reference proteome</keyword>
<gene>
    <name evidence="2" type="ORF">TNIN_225911</name>
    <name evidence="3" type="ORF">TNIN_318421</name>
</gene>
<feature type="compositionally biased region" description="Polar residues" evidence="1">
    <location>
        <begin position="67"/>
        <end position="80"/>
    </location>
</feature>
<dbReference type="EMBL" id="BMAV01020814">
    <property type="protein sequence ID" value="GFY74553.1"/>
    <property type="molecule type" value="Genomic_DNA"/>
</dbReference>
<evidence type="ECO:0000313" key="4">
    <source>
        <dbReference type="Proteomes" id="UP000886998"/>
    </source>
</evidence>
<protein>
    <submittedName>
        <fullName evidence="2">Uncharacterized protein</fullName>
    </submittedName>
</protein>
<evidence type="ECO:0000313" key="2">
    <source>
        <dbReference type="EMBL" id="GFS36778.1"/>
    </source>
</evidence>
<accession>A0A8X6KB54</accession>
<feature type="compositionally biased region" description="Basic and acidic residues" evidence="1">
    <location>
        <begin position="82"/>
        <end position="93"/>
    </location>
</feature>
<evidence type="ECO:0000313" key="3">
    <source>
        <dbReference type="EMBL" id="GFY74553.1"/>
    </source>
</evidence>
<evidence type="ECO:0000256" key="1">
    <source>
        <dbReference type="SAM" id="MobiDB-lite"/>
    </source>
</evidence>
<organism evidence="2 4">
    <name type="scientific">Trichonephila inaurata madagascariensis</name>
    <dbReference type="NCBI Taxonomy" id="2747483"/>
    <lineage>
        <taxon>Eukaryota</taxon>
        <taxon>Metazoa</taxon>
        <taxon>Ecdysozoa</taxon>
        <taxon>Arthropoda</taxon>
        <taxon>Chelicerata</taxon>
        <taxon>Arachnida</taxon>
        <taxon>Araneae</taxon>
        <taxon>Araneomorphae</taxon>
        <taxon>Entelegynae</taxon>
        <taxon>Araneoidea</taxon>
        <taxon>Nephilidae</taxon>
        <taxon>Trichonephila</taxon>
        <taxon>Trichonephila inaurata</taxon>
    </lineage>
</organism>
<reference evidence="2" key="1">
    <citation type="submission" date="2020-08" db="EMBL/GenBank/DDBJ databases">
        <title>Multicomponent nature underlies the extraordinary mechanical properties of spider dragline silk.</title>
        <authorList>
            <person name="Kono N."/>
            <person name="Nakamura H."/>
            <person name="Mori M."/>
            <person name="Yoshida Y."/>
            <person name="Ohtoshi R."/>
            <person name="Malay A.D."/>
            <person name="Moran D.A.P."/>
            <person name="Tomita M."/>
            <person name="Numata K."/>
            <person name="Arakawa K."/>
        </authorList>
    </citation>
    <scope>NUCLEOTIDE SEQUENCE</scope>
</reference>
<feature type="region of interest" description="Disordered" evidence="1">
    <location>
        <begin position="56"/>
        <end position="93"/>
    </location>
</feature>
<proteinExistence type="predicted"/>
<sequence length="93" mass="10747">METFRQCKKTCVDAPRNMPGHYPEEPFYLRNLSELHEIEEIMAIVVSDLDSFPPCTTPGCPHHEKNPQTTPKNCNNLSSSNKRKDDLNFDYPH</sequence>
<name>A0A8X6KB54_9ARAC</name>